<dbReference type="AlphaFoldDB" id="A0A2U1S905"/>
<evidence type="ECO:0000313" key="2">
    <source>
        <dbReference type="EMBL" id="PWB86686.1"/>
    </source>
</evidence>
<gene>
    <name evidence="2" type="ORF">MBBWO_04000</name>
</gene>
<keyword evidence="3" id="KW-1185">Reference proteome</keyword>
<comment type="caution">
    <text evidence="2">The sequence shown here is derived from an EMBL/GenBank/DDBJ whole genome shotgun (WGS) entry which is preliminary data.</text>
</comment>
<proteinExistence type="predicted"/>
<name>A0A2U1S905_9EURY</name>
<keyword evidence="1" id="KW-1133">Transmembrane helix</keyword>
<dbReference type="RefSeq" id="WP_116669216.1">
    <property type="nucleotide sequence ID" value="NZ_CAUHNE010000006.1"/>
</dbReference>
<dbReference type="OrthoDB" id="77394at2157"/>
<accession>A0A2U1S905</accession>
<protein>
    <submittedName>
        <fullName evidence="2">Uncharacterized protein</fullName>
    </submittedName>
</protein>
<evidence type="ECO:0000313" key="3">
    <source>
        <dbReference type="Proteomes" id="UP000245577"/>
    </source>
</evidence>
<evidence type="ECO:0000256" key="1">
    <source>
        <dbReference type="SAM" id="Phobius"/>
    </source>
</evidence>
<organism evidence="2 3">
    <name type="scientific">Methanobrevibacter woesei</name>
    <dbReference type="NCBI Taxonomy" id="190976"/>
    <lineage>
        <taxon>Archaea</taxon>
        <taxon>Methanobacteriati</taxon>
        <taxon>Methanobacteriota</taxon>
        <taxon>Methanomada group</taxon>
        <taxon>Methanobacteria</taxon>
        <taxon>Methanobacteriales</taxon>
        <taxon>Methanobacteriaceae</taxon>
        <taxon>Methanobrevibacter</taxon>
    </lineage>
</organism>
<dbReference type="EMBL" id="MZGU01000003">
    <property type="protein sequence ID" value="PWB86686.1"/>
    <property type="molecule type" value="Genomic_DNA"/>
</dbReference>
<reference evidence="2 3" key="1">
    <citation type="submission" date="2017-03" db="EMBL/GenBank/DDBJ databases">
        <title>Genome sequence of Methanobrevibacter wosei.</title>
        <authorList>
            <person name="Poehlein A."/>
            <person name="Seedorf H."/>
            <person name="Daniel R."/>
        </authorList>
    </citation>
    <scope>NUCLEOTIDE SEQUENCE [LARGE SCALE GENOMIC DNA]</scope>
    <source>
        <strain evidence="2 3">DSM 11979</strain>
    </source>
</reference>
<keyword evidence="1" id="KW-0472">Membrane</keyword>
<keyword evidence="1" id="KW-0812">Transmembrane</keyword>
<dbReference type="Proteomes" id="UP000245577">
    <property type="component" value="Unassembled WGS sequence"/>
</dbReference>
<sequence>MKKLFILKAVDSKNMESIASDLQENKFKVLQSDNKFILMRKKRYGNTVIQLGCLFFALFFFYPLILVNVVYFTYSLLWNSPNVLITTEKKDAEGNNLEYNTIEEVLEKANAVL</sequence>
<feature type="transmembrane region" description="Helical" evidence="1">
    <location>
        <begin position="48"/>
        <end position="74"/>
    </location>
</feature>